<dbReference type="EMBL" id="JBHSZG010000001">
    <property type="protein sequence ID" value="MFC7137340.1"/>
    <property type="molecule type" value="Genomic_DNA"/>
</dbReference>
<reference evidence="5 6" key="1">
    <citation type="journal article" date="2019" name="Int. J. Syst. Evol. Microbiol.">
        <title>The Global Catalogue of Microorganisms (GCM) 10K type strain sequencing project: providing services to taxonomists for standard genome sequencing and annotation.</title>
        <authorList>
            <consortium name="The Broad Institute Genomics Platform"/>
            <consortium name="The Broad Institute Genome Sequencing Center for Infectious Disease"/>
            <person name="Wu L."/>
            <person name="Ma J."/>
        </authorList>
    </citation>
    <scope>NUCLEOTIDE SEQUENCE [LARGE SCALE GENOMIC DNA]</scope>
    <source>
        <strain evidence="5 6">DT92</strain>
    </source>
</reference>
<evidence type="ECO:0000313" key="5">
    <source>
        <dbReference type="EMBL" id="MFC7137340.1"/>
    </source>
</evidence>
<proteinExistence type="inferred from homology"/>
<dbReference type="AlphaFoldDB" id="A0ABD5XQC6"/>
<comment type="similarity">
    <text evidence="2">Belongs to the cytochrome c oxidase subunit 2 family.</text>
</comment>
<dbReference type="SUPFAM" id="SSF49503">
    <property type="entry name" value="Cupredoxins"/>
    <property type="match status" value="1"/>
</dbReference>
<dbReference type="InterPro" id="IPR008972">
    <property type="entry name" value="Cupredoxin"/>
</dbReference>
<dbReference type="Gene3D" id="2.60.40.420">
    <property type="entry name" value="Cupredoxins - blue copper proteins"/>
    <property type="match status" value="1"/>
</dbReference>
<evidence type="ECO:0000256" key="2">
    <source>
        <dbReference type="ARBA" id="ARBA00007866"/>
    </source>
</evidence>
<keyword evidence="6" id="KW-1185">Reference proteome</keyword>
<evidence type="ECO:0000256" key="1">
    <source>
        <dbReference type="ARBA" id="ARBA00004370"/>
    </source>
</evidence>
<evidence type="ECO:0000313" key="6">
    <source>
        <dbReference type="Proteomes" id="UP001596368"/>
    </source>
</evidence>
<name>A0ABD5XQC6_9EURY</name>
<dbReference type="InterPro" id="IPR045187">
    <property type="entry name" value="CcO_II"/>
</dbReference>
<sequence>MAVSATGGGFSEESGHVQGALASAWGHTIGEKDDEEFPITSTVAAKYPEGEADEATFIGSTFDNYPFLVNGDTVSTDSAMITAHADSSSFPYGGENVYLRPRGLDDPERVRVRASQWDWTFDYPEYGITGSDELVLPTGRETVLVATSSDVVHGLRVQTVDGAVLAEPGVDQYVVVAPTEPFEGRTLCTEYCGEGHADHQAPARIVESETFDDWVASR</sequence>
<evidence type="ECO:0000259" key="4">
    <source>
        <dbReference type="PROSITE" id="PS50857"/>
    </source>
</evidence>
<protein>
    <recommendedName>
        <fullName evidence="4">Cytochrome oxidase subunit II copper A binding domain-containing protein</fullName>
    </recommendedName>
</protein>
<dbReference type="PROSITE" id="PS50857">
    <property type="entry name" value="COX2_CUA"/>
    <property type="match status" value="1"/>
</dbReference>
<accession>A0ABD5XQC6</accession>
<dbReference type="PANTHER" id="PTHR22888:SF9">
    <property type="entry name" value="CYTOCHROME C OXIDASE SUBUNIT 2"/>
    <property type="match status" value="1"/>
</dbReference>
<dbReference type="GO" id="GO:0016020">
    <property type="term" value="C:membrane"/>
    <property type="evidence" value="ECO:0007669"/>
    <property type="project" value="UniProtKB-SubCell"/>
</dbReference>
<comment type="caution">
    <text evidence="5">The sequence shown here is derived from an EMBL/GenBank/DDBJ whole genome shotgun (WGS) entry which is preliminary data.</text>
</comment>
<dbReference type="InterPro" id="IPR002429">
    <property type="entry name" value="CcO_II-like_C"/>
</dbReference>
<dbReference type="Proteomes" id="UP001596368">
    <property type="component" value="Unassembled WGS sequence"/>
</dbReference>
<organism evidence="5 6">
    <name type="scientific">Halobaculum litoreum</name>
    <dbReference type="NCBI Taxonomy" id="3031998"/>
    <lineage>
        <taxon>Archaea</taxon>
        <taxon>Methanobacteriati</taxon>
        <taxon>Methanobacteriota</taxon>
        <taxon>Stenosarchaea group</taxon>
        <taxon>Halobacteria</taxon>
        <taxon>Halobacteriales</taxon>
        <taxon>Haloferacaceae</taxon>
        <taxon>Halobaculum</taxon>
    </lineage>
</organism>
<feature type="domain" description="Cytochrome oxidase subunit II copper A binding" evidence="4">
    <location>
        <begin position="105"/>
        <end position="217"/>
    </location>
</feature>
<comment type="subcellular location">
    <subcellularLocation>
        <location evidence="1">Membrane</location>
    </subcellularLocation>
</comment>
<evidence type="ECO:0000256" key="3">
    <source>
        <dbReference type="ARBA" id="ARBA00023136"/>
    </source>
</evidence>
<gene>
    <name evidence="5" type="ORF">ACFQRB_14545</name>
</gene>
<dbReference type="PANTHER" id="PTHR22888">
    <property type="entry name" value="CYTOCHROME C OXIDASE, SUBUNIT II"/>
    <property type="match status" value="1"/>
</dbReference>
<keyword evidence="3" id="KW-0472">Membrane</keyword>